<dbReference type="Proteomes" id="UP001139485">
    <property type="component" value="Unassembled WGS sequence"/>
</dbReference>
<reference evidence="2" key="1">
    <citation type="submission" date="2022-05" db="EMBL/GenBank/DDBJ databases">
        <authorList>
            <person name="Tuo L."/>
        </authorList>
    </citation>
    <scope>NUCLEOTIDE SEQUENCE</scope>
    <source>
        <strain evidence="2">BSK12Z-4</strain>
    </source>
</reference>
<protein>
    <submittedName>
        <fullName evidence="2">Uncharacterized protein</fullName>
    </submittedName>
</protein>
<organism evidence="2 3">
    <name type="scientific">Nocardioides bruguierae</name>
    <dbReference type="NCBI Taxonomy" id="2945102"/>
    <lineage>
        <taxon>Bacteria</taxon>
        <taxon>Bacillati</taxon>
        <taxon>Actinomycetota</taxon>
        <taxon>Actinomycetes</taxon>
        <taxon>Propionibacteriales</taxon>
        <taxon>Nocardioidaceae</taxon>
        <taxon>Nocardioides</taxon>
    </lineage>
</organism>
<evidence type="ECO:0000313" key="3">
    <source>
        <dbReference type="Proteomes" id="UP001139485"/>
    </source>
</evidence>
<evidence type="ECO:0000256" key="1">
    <source>
        <dbReference type="SAM" id="MobiDB-lite"/>
    </source>
</evidence>
<comment type="caution">
    <text evidence="2">The sequence shown here is derived from an EMBL/GenBank/DDBJ whole genome shotgun (WGS) entry which is preliminary data.</text>
</comment>
<feature type="region of interest" description="Disordered" evidence="1">
    <location>
        <begin position="197"/>
        <end position="217"/>
    </location>
</feature>
<accession>A0A9X2D6F3</accession>
<sequence length="441" mass="45155">MTGPARATRRISVRDRTWAPFRTVYAFGRLRLPSPEDVRDLLLGLAEVEPQHPLLCVLEPTSAGPRLRSQAVSGAAVLAAHLDRVLAVTDETDPAALCDRLQADPVHDLAVALVLGLDPASDPASDPAEREGCLAGSIAHAVGDGATKNRWLLGIAQLDLDLLRTPEQPRLPLVQAAWRTWGRRPQHAVAAVRAALPLGPGTEPTSEPRVPGPVGAPVTRSVLLPQAVVDAVRAERDRTGTSASVAALLMARTAAALAAEGISSAGCKVMADCRGSLGGAPVSGNFATGPWLDVDPTDAAALGAALKRVTAAGVPLVLLGAVTVRTGLRAALGRVGVVDVVGLPGEGRAARVDGPVPQRLTLSYQGRTGFERLPWTEPTEARAVIAAEPDGPGGVTVAFAAGPAGLEVDASFYPTVTDPGAVERALAAVAASGAPAEGIAV</sequence>
<name>A0A9X2D6F3_9ACTN</name>
<evidence type="ECO:0000313" key="2">
    <source>
        <dbReference type="EMBL" id="MCM0620130.1"/>
    </source>
</evidence>
<dbReference type="AlphaFoldDB" id="A0A9X2D6F3"/>
<proteinExistence type="predicted"/>
<dbReference type="RefSeq" id="WP_250826807.1">
    <property type="nucleotide sequence ID" value="NZ_JAMOIL010000008.1"/>
</dbReference>
<keyword evidence="3" id="KW-1185">Reference proteome</keyword>
<dbReference type="EMBL" id="JAMOIL010000008">
    <property type="protein sequence ID" value="MCM0620130.1"/>
    <property type="molecule type" value="Genomic_DNA"/>
</dbReference>
<gene>
    <name evidence="2" type="ORF">M8330_07455</name>
</gene>